<sequence length="564" mass="62002">MPKVTASRPTQPETDTQVTPPNYDPLSRVLIGTGSAGSVFEMRKVGLTNSHVVKIVPKSPSGGPDVFQSQYTLHNKYRHFNLVRQYPMSFDKSYYFVGMERLLGGNLKTFLEETPTHPRPGLARICSVLSGVVDGLSFLESKNQEYGALHPGNILIGRNNCGVLGDFFFTPPSLTNPQDIESGRCAYLAPELVGGPSTTVATSRSDVWSFGVIVMESVVGVNPFKDLSSTTLRTGVNSFDLEKFVDSLNEEQKSRMTPALKQLLSECLQITPTDRTTFSSIRQRRLLRSLLTTQEEINTFNEAIILHQQEQLSQSIFAPALASVIQTVNVIEGSSGERGRAIPHKIPFHPQILVESIFPLVSAHPSQKPDSIGTIMVDGHVINRDITLGEAGVTSESVITVFPHASPNSSIFIVLPSKRFYIMEYIEAHHRMNAGAFLHDCSDSLSRTIDKYTLHGEDGRLIDLRQTMIGNEVHAGSVITIQSITDGSEVFVKTLTGKTVSFDVDLQTDTVEDLKRQIYGKEGIPPDQQRIIFAGRQLADHEVLSSAGIESESTVHLVLKLRGG</sequence>
<evidence type="ECO:0000313" key="4">
    <source>
        <dbReference type="EMBL" id="KAK2941892.1"/>
    </source>
</evidence>
<dbReference type="InterPro" id="IPR011009">
    <property type="entry name" value="Kinase-like_dom_sf"/>
</dbReference>
<evidence type="ECO:0000259" key="3">
    <source>
        <dbReference type="PROSITE" id="PS50053"/>
    </source>
</evidence>
<dbReference type="PROSITE" id="PS50011">
    <property type="entry name" value="PROTEIN_KINASE_DOM"/>
    <property type="match status" value="1"/>
</dbReference>
<dbReference type="Gene3D" id="3.10.20.90">
    <property type="entry name" value="Phosphatidylinositol 3-kinase Catalytic Subunit, Chain A, domain 1"/>
    <property type="match status" value="1"/>
</dbReference>
<organism evidence="4 5">
    <name type="scientific">Blattamonas nauphoetae</name>
    <dbReference type="NCBI Taxonomy" id="2049346"/>
    <lineage>
        <taxon>Eukaryota</taxon>
        <taxon>Metamonada</taxon>
        <taxon>Preaxostyla</taxon>
        <taxon>Oxymonadida</taxon>
        <taxon>Blattamonas</taxon>
    </lineage>
</organism>
<dbReference type="PRINTS" id="PR00348">
    <property type="entry name" value="UBIQUITIN"/>
</dbReference>
<dbReference type="PANTHER" id="PTHR10666">
    <property type="entry name" value="UBIQUITIN"/>
    <property type="match status" value="1"/>
</dbReference>
<feature type="domain" description="Ubiquitin-like" evidence="3">
    <location>
        <begin position="488"/>
        <end position="564"/>
    </location>
</feature>
<keyword evidence="5" id="KW-1185">Reference proteome</keyword>
<feature type="domain" description="Protein kinase" evidence="2">
    <location>
        <begin position="25"/>
        <end position="287"/>
    </location>
</feature>
<evidence type="ECO:0000259" key="2">
    <source>
        <dbReference type="PROSITE" id="PS50011"/>
    </source>
</evidence>
<dbReference type="SUPFAM" id="SSF56112">
    <property type="entry name" value="Protein kinase-like (PK-like)"/>
    <property type="match status" value="1"/>
</dbReference>
<dbReference type="PROSITE" id="PS50053">
    <property type="entry name" value="UBIQUITIN_2"/>
    <property type="match status" value="1"/>
</dbReference>
<dbReference type="GO" id="GO:0005840">
    <property type="term" value="C:ribosome"/>
    <property type="evidence" value="ECO:0007669"/>
    <property type="project" value="UniProtKB-KW"/>
</dbReference>
<dbReference type="EMBL" id="JARBJD010000453">
    <property type="protein sequence ID" value="KAK2941892.1"/>
    <property type="molecule type" value="Genomic_DNA"/>
</dbReference>
<evidence type="ECO:0000256" key="1">
    <source>
        <dbReference type="SAM" id="MobiDB-lite"/>
    </source>
</evidence>
<feature type="compositionally biased region" description="Polar residues" evidence="1">
    <location>
        <begin position="7"/>
        <end position="20"/>
    </location>
</feature>
<dbReference type="Proteomes" id="UP001281761">
    <property type="component" value="Unassembled WGS sequence"/>
</dbReference>
<dbReference type="CDD" id="cd00180">
    <property type="entry name" value="PKc"/>
    <property type="match status" value="1"/>
</dbReference>
<proteinExistence type="predicted"/>
<accession>A0ABQ9WT43</accession>
<dbReference type="InterPro" id="IPR000719">
    <property type="entry name" value="Prot_kinase_dom"/>
</dbReference>
<comment type="caution">
    <text evidence="4">The sequence shown here is derived from an EMBL/GenBank/DDBJ whole genome shotgun (WGS) entry which is preliminary data.</text>
</comment>
<dbReference type="Pfam" id="PF00240">
    <property type="entry name" value="ubiquitin"/>
    <property type="match status" value="1"/>
</dbReference>
<keyword evidence="4" id="KW-0687">Ribonucleoprotein</keyword>
<dbReference type="InterPro" id="IPR029071">
    <property type="entry name" value="Ubiquitin-like_domsf"/>
</dbReference>
<gene>
    <name evidence="4" type="ORF">BLNAU_23198</name>
</gene>
<evidence type="ECO:0000313" key="5">
    <source>
        <dbReference type="Proteomes" id="UP001281761"/>
    </source>
</evidence>
<dbReference type="SUPFAM" id="SSF54236">
    <property type="entry name" value="Ubiquitin-like"/>
    <property type="match status" value="1"/>
</dbReference>
<dbReference type="InterPro" id="IPR000626">
    <property type="entry name" value="Ubiquitin-like_dom"/>
</dbReference>
<protein>
    <submittedName>
        <fullName evidence="4">Ubiquitin-60S ribosomal protein L40</fullName>
    </submittedName>
</protein>
<name>A0ABQ9WT43_9EUKA</name>
<dbReference type="InterPro" id="IPR050158">
    <property type="entry name" value="Ubiquitin_ubiquitin-like"/>
</dbReference>
<reference evidence="4 5" key="1">
    <citation type="journal article" date="2022" name="bioRxiv">
        <title>Genomics of Preaxostyla Flagellates Illuminates Evolutionary Transitions and the Path Towards Mitochondrial Loss.</title>
        <authorList>
            <person name="Novak L.V.F."/>
            <person name="Treitli S.C."/>
            <person name="Pyrih J."/>
            <person name="Halakuc P."/>
            <person name="Pipaliya S.V."/>
            <person name="Vacek V."/>
            <person name="Brzon O."/>
            <person name="Soukal P."/>
            <person name="Eme L."/>
            <person name="Dacks J.B."/>
            <person name="Karnkowska A."/>
            <person name="Elias M."/>
            <person name="Hampl V."/>
        </authorList>
    </citation>
    <scope>NUCLEOTIDE SEQUENCE [LARGE SCALE GENOMIC DNA]</scope>
    <source>
        <strain evidence="4">NAU3</strain>
        <tissue evidence="4">Gut</tissue>
    </source>
</reference>
<dbReference type="Gene3D" id="1.10.510.10">
    <property type="entry name" value="Transferase(Phosphotransferase) domain 1"/>
    <property type="match status" value="1"/>
</dbReference>
<dbReference type="Pfam" id="PF00069">
    <property type="entry name" value="Pkinase"/>
    <property type="match status" value="1"/>
</dbReference>
<keyword evidence="4" id="KW-0689">Ribosomal protein</keyword>
<dbReference type="SMART" id="SM00213">
    <property type="entry name" value="UBQ"/>
    <property type="match status" value="1"/>
</dbReference>
<feature type="region of interest" description="Disordered" evidence="1">
    <location>
        <begin position="1"/>
        <end position="26"/>
    </location>
</feature>
<dbReference type="InterPro" id="IPR019956">
    <property type="entry name" value="Ubiquitin_dom"/>
</dbReference>